<dbReference type="AlphaFoldDB" id="A0A223KWB4"/>
<dbReference type="Proteomes" id="UP000215224">
    <property type="component" value="Chromosome"/>
</dbReference>
<sequence>MIKMLLFMPLLLIAQCMLLFALDFIVGIPMQTSIRNIINPFWVMDTEEYAIIIIIAGLSVGIPLYNKFRLVQKEKETT</sequence>
<dbReference type="InterPro" id="IPR058725">
    <property type="entry name" value="YczF"/>
</dbReference>
<name>A0A223KWB4_9BACI</name>
<keyword evidence="3" id="KW-1185">Reference proteome</keyword>
<feature type="transmembrane region" description="Helical" evidence="1">
    <location>
        <begin position="49"/>
        <end position="66"/>
    </location>
</feature>
<evidence type="ECO:0000313" key="2">
    <source>
        <dbReference type="EMBL" id="AST93769.1"/>
    </source>
</evidence>
<evidence type="ECO:0000313" key="3">
    <source>
        <dbReference type="Proteomes" id="UP000215224"/>
    </source>
</evidence>
<keyword evidence="1" id="KW-0472">Membrane</keyword>
<dbReference type="EMBL" id="CP018866">
    <property type="protein sequence ID" value="AST93769.1"/>
    <property type="molecule type" value="Genomic_DNA"/>
</dbReference>
<proteinExistence type="predicted"/>
<accession>A0A223KWB4</accession>
<organism evidence="2 3">
    <name type="scientific">Sutcliffiella cohnii</name>
    <dbReference type="NCBI Taxonomy" id="33932"/>
    <lineage>
        <taxon>Bacteria</taxon>
        <taxon>Bacillati</taxon>
        <taxon>Bacillota</taxon>
        <taxon>Bacilli</taxon>
        <taxon>Bacillales</taxon>
        <taxon>Bacillaceae</taxon>
        <taxon>Sutcliffiella</taxon>
    </lineage>
</organism>
<evidence type="ECO:0000256" key="1">
    <source>
        <dbReference type="SAM" id="Phobius"/>
    </source>
</evidence>
<dbReference type="Pfam" id="PF26310">
    <property type="entry name" value="YczF"/>
    <property type="match status" value="1"/>
</dbReference>
<keyword evidence="1" id="KW-0812">Transmembrane</keyword>
<dbReference type="KEGG" id="bcoh:BC6307_22095"/>
<dbReference type="RefSeq" id="WP_066421791.1">
    <property type="nucleotide sequence ID" value="NZ_CP018866.1"/>
</dbReference>
<gene>
    <name evidence="2" type="ORF">BC6307_22095</name>
</gene>
<reference evidence="2 3" key="1">
    <citation type="submission" date="2016-12" db="EMBL/GenBank/DDBJ databases">
        <title>The whole genome sequencing and assembly of Bacillus cohnii DSM 6307T strain.</title>
        <authorList>
            <person name="Lee Y.-J."/>
            <person name="Yi H."/>
            <person name="Bahn Y.-S."/>
            <person name="Kim J.F."/>
            <person name="Lee D.-W."/>
        </authorList>
    </citation>
    <scope>NUCLEOTIDE SEQUENCE [LARGE SCALE GENOMIC DNA]</scope>
    <source>
        <strain evidence="2 3">DSM 6307</strain>
    </source>
</reference>
<keyword evidence="1" id="KW-1133">Transmembrane helix</keyword>
<protein>
    <submittedName>
        <fullName evidence="2">Uncharacterized protein</fullName>
    </submittedName>
</protein>